<feature type="transmembrane region" description="Helical" evidence="1">
    <location>
        <begin position="20"/>
        <end position="46"/>
    </location>
</feature>
<reference evidence="2" key="2">
    <citation type="submission" date="2023-04" db="EMBL/GenBank/DDBJ databases">
        <authorList>
            <person name="Bruccoleri R.E."/>
            <person name="Oakeley E.J."/>
            <person name="Faust A.-M."/>
            <person name="Dessus-Babus S."/>
            <person name="Altorfer M."/>
            <person name="Burckhardt D."/>
            <person name="Oertli M."/>
            <person name="Naumann U."/>
            <person name="Petersen F."/>
            <person name="Wong J."/>
        </authorList>
    </citation>
    <scope>NUCLEOTIDE SEQUENCE</scope>
    <source>
        <strain evidence="2">GSM-AAB239-AS_SAM_17_03QT</strain>
        <tissue evidence="2">Leaf</tissue>
    </source>
</reference>
<accession>A0AAX6G0Y2</accession>
<dbReference type="Proteomes" id="UP001140949">
    <property type="component" value="Unassembled WGS sequence"/>
</dbReference>
<keyword evidence="3" id="KW-1185">Reference proteome</keyword>
<protein>
    <submittedName>
        <fullName evidence="2">Uncharacterized protein</fullName>
    </submittedName>
</protein>
<evidence type="ECO:0000313" key="2">
    <source>
        <dbReference type="EMBL" id="KAJ6822354.1"/>
    </source>
</evidence>
<keyword evidence="1" id="KW-0472">Membrane</keyword>
<keyword evidence="1" id="KW-0812">Transmembrane</keyword>
<keyword evidence="1" id="KW-1133">Transmembrane helix</keyword>
<name>A0AAX6G0Y2_IRIPA</name>
<gene>
    <name evidence="2" type="ORF">M6B38_388965</name>
</gene>
<comment type="caution">
    <text evidence="2">The sequence shown here is derived from an EMBL/GenBank/DDBJ whole genome shotgun (WGS) entry which is preliminary data.</text>
</comment>
<sequence>MSNSLGSILILVRFFTNRLVVGYIIAVSLYLHPSLFVSTCVFASVWTMSQLGQE</sequence>
<evidence type="ECO:0000256" key="1">
    <source>
        <dbReference type="SAM" id="Phobius"/>
    </source>
</evidence>
<dbReference type="EMBL" id="JANAVB010024400">
    <property type="protein sequence ID" value="KAJ6822354.1"/>
    <property type="molecule type" value="Genomic_DNA"/>
</dbReference>
<proteinExistence type="predicted"/>
<evidence type="ECO:0000313" key="3">
    <source>
        <dbReference type="Proteomes" id="UP001140949"/>
    </source>
</evidence>
<organism evidence="2 3">
    <name type="scientific">Iris pallida</name>
    <name type="common">Sweet iris</name>
    <dbReference type="NCBI Taxonomy" id="29817"/>
    <lineage>
        <taxon>Eukaryota</taxon>
        <taxon>Viridiplantae</taxon>
        <taxon>Streptophyta</taxon>
        <taxon>Embryophyta</taxon>
        <taxon>Tracheophyta</taxon>
        <taxon>Spermatophyta</taxon>
        <taxon>Magnoliopsida</taxon>
        <taxon>Liliopsida</taxon>
        <taxon>Asparagales</taxon>
        <taxon>Iridaceae</taxon>
        <taxon>Iridoideae</taxon>
        <taxon>Irideae</taxon>
        <taxon>Iris</taxon>
    </lineage>
</organism>
<reference evidence="2" key="1">
    <citation type="journal article" date="2023" name="GigaByte">
        <title>Genome assembly of the bearded iris, Iris pallida Lam.</title>
        <authorList>
            <person name="Bruccoleri R.E."/>
            <person name="Oakeley E.J."/>
            <person name="Faust A.M.E."/>
            <person name="Altorfer M."/>
            <person name="Dessus-Babus S."/>
            <person name="Burckhardt D."/>
            <person name="Oertli M."/>
            <person name="Naumann U."/>
            <person name="Petersen F."/>
            <person name="Wong J."/>
        </authorList>
    </citation>
    <scope>NUCLEOTIDE SEQUENCE</scope>
    <source>
        <strain evidence="2">GSM-AAB239-AS_SAM_17_03QT</strain>
    </source>
</reference>
<dbReference type="AlphaFoldDB" id="A0AAX6G0Y2"/>